<dbReference type="EMBL" id="CP159925">
    <property type="protein sequence ID" value="XCO75355.1"/>
    <property type="molecule type" value="Genomic_DNA"/>
</dbReference>
<accession>A0AAU8MVU5</accession>
<proteinExistence type="predicted"/>
<name>A0AAU8MVU5_9GAMM</name>
<dbReference type="AlphaFoldDB" id="A0AAU8MVU5"/>
<organism evidence="1">
    <name type="scientific">Lysobacter firmicutimachus</name>
    <dbReference type="NCBI Taxonomy" id="1792846"/>
    <lineage>
        <taxon>Bacteria</taxon>
        <taxon>Pseudomonadati</taxon>
        <taxon>Pseudomonadota</taxon>
        <taxon>Gammaproteobacteria</taxon>
        <taxon>Lysobacterales</taxon>
        <taxon>Lysobacteraceae</taxon>
        <taxon>Lysobacter</taxon>
    </lineage>
</organism>
<gene>
    <name evidence="1" type="ORF">ABU614_00720</name>
</gene>
<reference evidence="1" key="1">
    <citation type="submission" date="2024-06" db="EMBL/GenBank/DDBJ databases">
        <authorList>
            <person name="Li S."/>
        </authorList>
    </citation>
    <scope>NUCLEOTIDE SEQUENCE</scope>
    <source>
        <strain evidence="1">SR10</strain>
    </source>
</reference>
<sequence>MFSPDMAGIHTLNSRGNVMLSTLREHFAWTDAQTFREVQHFHRDLLDILRAKRIDYASLRTALTPQPTKHEAAFLFDEHRCDNTFVPGVECADALFRALDPKTTHSILGGELVDDRDVIARPLLARSAVVAKDLDFKHPCFCYVLYVNNLSAGSVAAIDGKLRANKAYLGYVPCTYASLAKTFVSMHLVHLTIKQGGTVILGHEDDRPNTENHNLHLHDYTALGLRLKSLQSMYFSTFLSYKPEQMFLQESDDDLEIALRSMSEEVAPLAEFTVVIGDDKFDKYLKTAKLGKLRRAGLDGLTKADLEAAIREKLRMSYLYNMEWVDEDTYRLSKFNIMLEFPRQGGSPERTVVVLEYRPAERILKLITVS</sequence>
<evidence type="ECO:0000313" key="1">
    <source>
        <dbReference type="EMBL" id="XCO75355.1"/>
    </source>
</evidence>
<dbReference type="RefSeq" id="WP_363798284.1">
    <property type="nucleotide sequence ID" value="NZ_CP159925.1"/>
</dbReference>
<protein>
    <submittedName>
        <fullName evidence="1">Uncharacterized protein</fullName>
    </submittedName>
</protein>